<dbReference type="PANTHER" id="PTHR10353:SF310">
    <property type="entry name" value="BETA-GLUCOSIDASE 42"/>
    <property type="match status" value="1"/>
</dbReference>
<gene>
    <name evidence="4" type="ORF">TRITD_3Av1G232690</name>
</gene>
<evidence type="ECO:0000313" key="5">
    <source>
        <dbReference type="Proteomes" id="UP000324705"/>
    </source>
</evidence>
<dbReference type="GO" id="GO:0005975">
    <property type="term" value="P:carbohydrate metabolic process"/>
    <property type="evidence" value="ECO:0007669"/>
    <property type="project" value="InterPro"/>
</dbReference>
<dbReference type="EMBL" id="LT934115">
    <property type="protein sequence ID" value="VAH66980.1"/>
    <property type="molecule type" value="Genomic_DNA"/>
</dbReference>
<dbReference type="Pfam" id="PF00232">
    <property type="entry name" value="Glyco_hydro_1"/>
    <property type="match status" value="2"/>
</dbReference>
<dbReference type="InterPro" id="IPR001360">
    <property type="entry name" value="Glyco_hydro_1"/>
</dbReference>
<evidence type="ECO:0008006" key="6">
    <source>
        <dbReference type="Google" id="ProtNLM"/>
    </source>
</evidence>
<evidence type="ECO:0000313" key="4">
    <source>
        <dbReference type="EMBL" id="VAH66980.1"/>
    </source>
</evidence>
<dbReference type="InterPro" id="IPR017853">
    <property type="entry name" value="GH"/>
</dbReference>
<evidence type="ECO:0000256" key="1">
    <source>
        <dbReference type="ARBA" id="ARBA00010838"/>
    </source>
</evidence>
<dbReference type="PROSITE" id="PS00653">
    <property type="entry name" value="GLYCOSYL_HYDROL_F1_2"/>
    <property type="match status" value="1"/>
</dbReference>
<keyword evidence="5" id="KW-1185">Reference proteome</keyword>
<dbReference type="Gramene" id="TRITD3Av1G232690.5">
    <property type="protein sequence ID" value="TRITD3Av1G232690.5"/>
    <property type="gene ID" value="TRITD3Av1G232690"/>
</dbReference>
<dbReference type="OMA" id="HGSNDFY"/>
<dbReference type="PRINTS" id="PR00131">
    <property type="entry name" value="GLHYDRLASE1"/>
</dbReference>
<evidence type="ECO:0000256" key="3">
    <source>
        <dbReference type="RuleBase" id="RU003690"/>
    </source>
</evidence>
<dbReference type="AlphaFoldDB" id="A0A9R0RUC3"/>
<dbReference type="Gene3D" id="3.20.20.80">
    <property type="entry name" value="Glycosidases"/>
    <property type="match status" value="2"/>
</dbReference>
<dbReference type="GO" id="GO:1990641">
    <property type="term" value="P:response to iron ion starvation"/>
    <property type="evidence" value="ECO:0007669"/>
    <property type="project" value="EnsemblPlants"/>
</dbReference>
<organism evidence="4 5">
    <name type="scientific">Triticum turgidum subsp. durum</name>
    <name type="common">Durum wheat</name>
    <name type="synonym">Triticum durum</name>
    <dbReference type="NCBI Taxonomy" id="4567"/>
    <lineage>
        <taxon>Eukaryota</taxon>
        <taxon>Viridiplantae</taxon>
        <taxon>Streptophyta</taxon>
        <taxon>Embryophyta</taxon>
        <taxon>Tracheophyta</taxon>
        <taxon>Spermatophyta</taxon>
        <taxon>Magnoliopsida</taxon>
        <taxon>Liliopsida</taxon>
        <taxon>Poales</taxon>
        <taxon>Poaceae</taxon>
        <taxon>BOP clade</taxon>
        <taxon>Pooideae</taxon>
        <taxon>Triticodae</taxon>
        <taxon>Triticeae</taxon>
        <taxon>Triticinae</taxon>
        <taxon>Triticum</taxon>
    </lineage>
</organism>
<protein>
    <recommendedName>
        <fullName evidence="6">4-hydroxy-7-methoxy-3-oxo-3,4-dihydro-2H-1,4-benzoxazin-2-yl glucosidebeta-D-glucosidase</fullName>
    </recommendedName>
</protein>
<proteinExistence type="inferred from homology"/>
<dbReference type="PANTHER" id="PTHR10353">
    <property type="entry name" value="GLYCOSYL HYDROLASE"/>
    <property type="match status" value="1"/>
</dbReference>
<dbReference type="GO" id="GO:0009866">
    <property type="term" value="P:induced systemic resistance, ethylene mediated signaling pathway"/>
    <property type="evidence" value="ECO:0007669"/>
    <property type="project" value="EnsemblPlants"/>
</dbReference>
<keyword evidence="2" id="KW-0378">Hydrolase</keyword>
<comment type="similarity">
    <text evidence="1 3">Belongs to the glycosyl hydrolase 1 family.</text>
</comment>
<dbReference type="SUPFAM" id="SSF51445">
    <property type="entry name" value="(Trans)glycosidases"/>
    <property type="match status" value="1"/>
</dbReference>
<name>A0A9R0RUC3_TRITD</name>
<accession>A0A9R0RUC3</accession>
<reference evidence="4 5" key="1">
    <citation type="submission" date="2017-09" db="EMBL/GenBank/DDBJ databases">
        <authorList>
            <consortium name="International Durum Wheat Genome Sequencing Consortium (IDWGSC)"/>
            <person name="Milanesi L."/>
        </authorList>
    </citation>
    <scope>NUCLEOTIDE SEQUENCE [LARGE SCALE GENOMIC DNA]</scope>
    <source>
        <strain evidence="5">cv. Svevo</strain>
    </source>
</reference>
<dbReference type="GO" id="GO:0008422">
    <property type="term" value="F:beta-glucosidase activity"/>
    <property type="evidence" value="ECO:0007669"/>
    <property type="project" value="TreeGrafter"/>
</dbReference>
<dbReference type="GO" id="GO:0019748">
    <property type="term" value="P:secondary metabolic process"/>
    <property type="evidence" value="ECO:0007669"/>
    <property type="project" value="EnsemblPlants"/>
</dbReference>
<sequence length="407" mass="46247">MGSTAGEVTRADFPEGFVFGVATSAYQIEGARNEGGKGDSIWDVFTDNKERVLDGSSGEVAVDHYHRYKEDIELMAKLGFGAYRFSISWSRIFPDGLGTAINEQGVAFYNNLIDFMIEKGVAAEPFLAGHHQILAHAAAVDVYRRKFKAKQGGQVGFVIDCEWAEPMSDKMEDQAAAARRIDFQLGWFLDPIYFGDYPESMRQRVGEYLPKFSEKDRELMRNKIDFIGLNHYTTRIIGNRPNPQPQEIHFYQVEQIERSEKWSSGEAIGERAASEWLLIVPWGIRKTINYIVKKYENPIIYITENGMDDEDDPSAPVDQFLNDTKRVNFFKGYVGAVAQAIKDGADVRGYFAWSFVDNFEWAMGFTKRFGIVYVDYKNGLSRRPKASAMWFSRFLNGEAADSKPDTN</sequence>
<evidence type="ECO:0000256" key="2">
    <source>
        <dbReference type="ARBA" id="ARBA00022801"/>
    </source>
</evidence>
<dbReference type="InterPro" id="IPR033132">
    <property type="entry name" value="GH_1_N_CS"/>
</dbReference>
<dbReference type="Proteomes" id="UP000324705">
    <property type="component" value="Chromosome 3A"/>
</dbReference>